<accession>A0A388KF91</accession>
<proteinExistence type="predicted"/>
<dbReference type="EMBL" id="BFEA01000104">
    <property type="protein sequence ID" value="GBG68720.1"/>
    <property type="molecule type" value="Genomic_DNA"/>
</dbReference>
<protein>
    <submittedName>
        <fullName evidence="2">Uncharacterized protein</fullName>
    </submittedName>
</protein>
<sequence length="408" mass="46265">MKRMKNASPRRSTESFKILLQRKPQDRRGKEHEKTVKLNERRKIKCTIDDKEISCRPSTEINTDIKARTTLKAIQREIWVPSIRFEESPYANENKEEDILCRTSTEMNIGIKARAAEGSEQGEFWVSSVRVEEDPDPNDSLTVGVSSIRFESCEGDSEAALVCTEKVGEESDENGVDHTRLEIKVSPRGEGPKVIEETWPDINYELAQLYETVGSDVGYELVQLFETMEHADDYDLAQLFEATESGIDYGLAQLFETVNTYENNVENSLETTMSRDLNTTKDIESSGIDGYKLISKCGVTSIGNEFVEDCLGSQESDSPLAFDQEDEERTVMEVKFIADADSPENMSMRIMKMSRLEERLEAENPAVDVRRFEDKDLVGTPATENWVAGSGIVVETQDWNVDLSQRWE</sequence>
<dbReference type="Proteomes" id="UP000265515">
    <property type="component" value="Unassembled WGS sequence"/>
</dbReference>
<feature type="region of interest" description="Disordered" evidence="1">
    <location>
        <begin position="1"/>
        <end position="34"/>
    </location>
</feature>
<organism evidence="2 3">
    <name type="scientific">Chara braunii</name>
    <name type="common">Braun's stonewort</name>
    <dbReference type="NCBI Taxonomy" id="69332"/>
    <lineage>
        <taxon>Eukaryota</taxon>
        <taxon>Viridiplantae</taxon>
        <taxon>Streptophyta</taxon>
        <taxon>Charophyceae</taxon>
        <taxon>Charales</taxon>
        <taxon>Characeae</taxon>
        <taxon>Chara</taxon>
    </lineage>
</organism>
<feature type="compositionally biased region" description="Basic and acidic residues" evidence="1">
    <location>
        <begin position="23"/>
        <end position="34"/>
    </location>
</feature>
<comment type="caution">
    <text evidence="2">The sequence shown here is derived from an EMBL/GenBank/DDBJ whole genome shotgun (WGS) entry which is preliminary data.</text>
</comment>
<name>A0A388KF91_CHABU</name>
<evidence type="ECO:0000313" key="2">
    <source>
        <dbReference type="EMBL" id="GBG68720.1"/>
    </source>
</evidence>
<keyword evidence="3" id="KW-1185">Reference proteome</keyword>
<evidence type="ECO:0000313" key="3">
    <source>
        <dbReference type="Proteomes" id="UP000265515"/>
    </source>
</evidence>
<reference evidence="2 3" key="1">
    <citation type="journal article" date="2018" name="Cell">
        <title>The Chara Genome: Secondary Complexity and Implications for Plant Terrestrialization.</title>
        <authorList>
            <person name="Nishiyama T."/>
            <person name="Sakayama H."/>
            <person name="Vries J.D."/>
            <person name="Buschmann H."/>
            <person name="Saint-Marcoux D."/>
            <person name="Ullrich K.K."/>
            <person name="Haas F.B."/>
            <person name="Vanderstraeten L."/>
            <person name="Becker D."/>
            <person name="Lang D."/>
            <person name="Vosolsobe S."/>
            <person name="Rombauts S."/>
            <person name="Wilhelmsson P.K.I."/>
            <person name="Janitza P."/>
            <person name="Kern R."/>
            <person name="Heyl A."/>
            <person name="Rumpler F."/>
            <person name="Villalobos L.I.A.C."/>
            <person name="Clay J.M."/>
            <person name="Skokan R."/>
            <person name="Toyoda A."/>
            <person name="Suzuki Y."/>
            <person name="Kagoshima H."/>
            <person name="Schijlen E."/>
            <person name="Tajeshwar N."/>
            <person name="Catarino B."/>
            <person name="Hetherington A.J."/>
            <person name="Saltykova A."/>
            <person name="Bonnot C."/>
            <person name="Breuninger H."/>
            <person name="Symeonidi A."/>
            <person name="Radhakrishnan G.V."/>
            <person name="Van Nieuwerburgh F."/>
            <person name="Deforce D."/>
            <person name="Chang C."/>
            <person name="Karol K.G."/>
            <person name="Hedrich R."/>
            <person name="Ulvskov P."/>
            <person name="Glockner G."/>
            <person name="Delwiche C.F."/>
            <person name="Petrasek J."/>
            <person name="Van de Peer Y."/>
            <person name="Friml J."/>
            <person name="Beilby M."/>
            <person name="Dolan L."/>
            <person name="Kohara Y."/>
            <person name="Sugano S."/>
            <person name="Fujiyama A."/>
            <person name="Delaux P.-M."/>
            <person name="Quint M."/>
            <person name="TheiBen G."/>
            <person name="Hagemann M."/>
            <person name="Harholt J."/>
            <person name="Dunand C."/>
            <person name="Zachgo S."/>
            <person name="Langdale J."/>
            <person name="Maumus F."/>
            <person name="Straeten D.V.D."/>
            <person name="Gould S.B."/>
            <person name="Rensing S.A."/>
        </authorList>
    </citation>
    <scope>NUCLEOTIDE SEQUENCE [LARGE SCALE GENOMIC DNA]</scope>
    <source>
        <strain evidence="2 3">S276</strain>
    </source>
</reference>
<gene>
    <name evidence="2" type="ORF">CBR_g3262</name>
</gene>
<evidence type="ECO:0000256" key="1">
    <source>
        <dbReference type="SAM" id="MobiDB-lite"/>
    </source>
</evidence>
<dbReference type="Gramene" id="GBG68720">
    <property type="protein sequence ID" value="GBG68720"/>
    <property type="gene ID" value="CBR_g3262"/>
</dbReference>
<dbReference type="AlphaFoldDB" id="A0A388KF91"/>